<dbReference type="RefSeq" id="WP_144001210.1">
    <property type="nucleotide sequence ID" value="NZ_CP040916.1"/>
</dbReference>
<dbReference type="PROSITE" id="PS50801">
    <property type="entry name" value="STAS"/>
    <property type="match status" value="1"/>
</dbReference>
<accession>A0A516R1V3</accession>
<dbReference type="InterPro" id="IPR036513">
    <property type="entry name" value="STAS_dom_sf"/>
</dbReference>
<dbReference type="InterPro" id="IPR002645">
    <property type="entry name" value="STAS_dom"/>
</dbReference>
<dbReference type="SUPFAM" id="SSF52091">
    <property type="entry name" value="SpoIIaa-like"/>
    <property type="match status" value="1"/>
</dbReference>
<dbReference type="Pfam" id="PF01740">
    <property type="entry name" value="STAS"/>
    <property type="match status" value="1"/>
</dbReference>
<dbReference type="PANTHER" id="PTHR33495">
    <property type="entry name" value="ANTI-SIGMA FACTOR ANTAGONIST TM_1081-RELATED-RELATED"/>
    <property type="match status" value="1"/>
</dbReference>
<evidence type="ECO:0000313" key="5">
    <source>
        <dbReference type="EMBL" id="QDQ09634.1"/>
    </source>
</evidence>
<evidence type="ECO:0000256" key="1">
    <source>
        <dbReference type="ARBA" id="ARBA00009013"/>
    </source>
</evidence>
<evidence type="ECO:0000313" key="6">
    <source>
        <dbReference type="Proteomes" id="UP000316806"/>
    </source>
</evidence>
<dbReference type="NCBIfam" id="TIGR00377">
    <property type="entry name" value="ant_ant_sig"/>
    <property type="match status" value="1"/>
</dbReference>
<dbReference type="Gene3D" id="3.30.750.24">
    <property type="entry name" value="STAS domain"/>
    <property type="match status" value="1"/>
</dbReference>
<reference evidence="5 6" key="1">
    <citation type="journal article" date="2019" name="J. Ind. Microbiol. Biotechnol.">
        <title>The complete genomic sequence of Streptomyces spectabilis NRRL-2792 and identification of secondary metabolite biosynthetic gene clusters.</title>
        <authorList>
            <person name="Sinha A."/>
            <person name="Phillips-Salemka S."/>
            <person name="Niraula T.A."/>
            <person name="Short K.A."/>
            <person name="Niraula N.P."/>
        </authorList>
    </citation>
    <scope>NUCLEOTIDE SEQUENCE [LARGE SCALE GENOMIC DNA]</scope>
    <source>
        <strain evidence="5 6">NRRL 2792</strain>
    </source>
</reference>
<dbReference type="InterPro" id="IPR003658">
    <property type="entry name" value="Anti-sigma_ant"/>
</dbReference>
<proteinExistence type="inferred from homology"/>
<feature type="compositionally biased region" description="Basic and acidic residues" evidence="3">
    <location>
        <begin position="156"/>
        <end position="167"/>
    </location>
</feature>
<evidence type="ECO:0000256" key="3">
    <source>
        <dbReference type="SAM" id="MobiDB-lite"/>
    </source>
</evidence>
<protein>
    <recommendedName>
        <fullName evidence="2">Anti-sigma factor antagonist</fullName>
    </recommendedName>
</protein>
<dbReference type="CDD" id="cd07043">
    <property type="entry name" value="STAS_anti-anti-sigma_factors"/>
    <property type="match status" value="1"/>
</dbReference>
<organism evidence="5 6">
    <name type="scientific">Streptomyces spectabilis</name>
    <dbReference type="NCBI Taxonomy" id="68270"/>
    <lineage>
        <taxon>Bacteria</taxon>
        <taxon>Bacillati</taxon>
        <taxon>Actinomycetota</taxon>
        <taxon>Actinomycetes</taxon>
        <taxon>Kitasatosporales</taxon>
        <taxon>Streptomycetaceae</taxon>
        <taxon>Streptomyces</taxon>
    </lineage>
</organism>
<dbReference type="EMBL" id="CP040916">
    <property type="protein sequence ID" value="QDQ09634.1"/>
    <property type="molecule type" value="Genomic_DNA"/>
</dbReference>
<feature type="domain" description="STAS" evidence="4">
    <location>
        <begin position="33"/>
        <end position="133"/>
    </location>
</feature>
<evidence type="ECO:0000259" key="4">
    <source>
        <dbReference type="PROSITE" id="PS50801"/>
    </source>
</evidence>
<comment type="similarity">
    <text evidence="1 2">Belongs to the anti-sigma-factor antagonist family.</text>
</comment>
<sequence>MSEPWKRDILRRPPALYASSRTGWSSHSRVLAGHTVVELRGEIDLDADAELRLYLDGMTCRPFARVVVDLRPVTFIDCVGLSLLVRAHRRVRERAGRLLLVGSDPLLLRILHITGLDRPLPAHPTLDRALAAGEAPPPAVEDLLAAAEEEGPLASRAHEEASQDPNR</sequence>
<dbReference type="AlphaFoldDB" id="A0A516R1V3"/>
<dbReference type="PANTHER" id="PTHR33495:SF2">
    <property type="entry name" value="ANTI-SIGMA FACTOR ANTAGONIST TM_1081-RELATED"/>
    <property type="match status" value="1"/>
</dbReference>
<feature type="region of interest" description="Disordered" evidence="3">
    <location>
        <begin position="140"/>
        <end position="167"/>
    </location>
</feature>
<dbReference type="GO" id="GO:0043856">
    <property type="term" value="F:anti-sigma factor antagonist activity"/>
    <property type="evidence" value="ECO:0007669"/>
    <property type="project" value="InterPro"/>
</dbReference>
<gene>
    <name evidence="5" type="ORF">FH965_02915</name>
</gene>
<dbReference type="Proteomes" id="UP000316806">
    <property type="component" value="Chromosome"/>
</dbReference>
<name>A0A516R1V3_STRST</name>
<evidence type="ECO:0000256" key="2">
    <source>
        <dbReference type="RuleBase" id="RU003749"/>
    </source>
</evidence>